<evidence type="ECO:0000259" key="1">
    <source>
        <dbReference type="Pfam" id="PF04965"/>
    </source>
</evidence>
<protein>
    <submittedName>
        <fullName evidence="2">Type VI secretion system baseplate subunit TssE</fullName>
    </submittedName>
</protein>
<feature type="domain" description="IraD/Gp25-like" evidence="1">
    <location>
        <begin position="39"/>
        <end position="142"/>
    </location>
</feature>
<reference evidence="3" key="1">
    <citation type="journal article" date="2019" name="Int. J. Syst. Evol. Microbiol.">
        <title>The Global Catalogue of Microorganisms (GCM) 10K type strain sequencing project: providing services to taxonomists for standard genome sequencing and annotation.</title>
        <authorList>
            <consortium name="The Broad Institute Genomics Platform"/>
            <consortium name="The Broad Institute Genome Sequencing Center for Infectious Disease"/>
            <person name="Wu L."/>
            <person name="Ma J."/>
        </authorList>
    </citation>
    <scope>NUCLEOTIDE SEQUENCE [LARGE SCALE GENOMIC DNA]</scope>
    <source>
        <strain evidence="3">LMG 29894</strain>
    </source>
</reference>
<dbReference type="PANTHER" id="PTHR38595:SF1">
    <property type="entry name" value="TYPE VI SECRETION SYSTEM COMPONENT TSSE1"/>
    <property type="match status" value="1"/>
</dbReference>
<dbReference type="SUPFAM" id="SSF160719">
    <property type="entry name" value="gpW/gp25-like"/>
    <property type="match status" value="1"/>
</dbReference>
<gene>
    <name evidence="2" type="primary">tssE</name>
    <name evidence="2" type="ORF">ACFOW7_20565</name>
</gene>
<comment type="caution">
    <text evidence="2">The sequence shown here is derived from an EMBL/GenBank/DDBJ whole genome shotgun (WGS) entry which is preliminary data.</text>
</comment>
<dbReference type="RefSeq" id="WP_378168188.1">
    <property type="nucleotide sequence ID" value="NZ_JBHSBU010000002.1"/>
</dbReference>
<sequence length="165" mass="18904">MDSPPLRDQLRPALLDRLTDHHVDNRHDAAETPGLRRNDYQDSVQRDLAWLLNAIRLESNIDLSPYPEVRNSVVNFGLPAFSGSMLATLNPLDLEKAIHSAILRFEPRIDPASLEVKMIDSEDMTHHNLLGFRIRGMLWAQPYPIELLLRTQLDIDCGEFRLEAE</sequence>
<name>A0ABV8MTU1_9NEIS</name>
<keyword evidence="3" id="KW-1185">Reference proteome</keyword>
<proteinExistence type="predicted"/>
<dbReference type="EMBL" id="JBHSBU010000002">
    <property type="protein sequence ID" value="MFC4161733.1"/>
    <property type="molecule type" value="Genomic_DNA"/>
</dbReference>
<evidence type="ECO:0000313" key="3">
    <source>
        <dbReference type="Proteomes" id="UP001595791"/>
    </source>
</evidence>
<accession>A0ABV8MTU1</accession>
<dbReference type="InterPro" id="IPR017737">
    <property type="entry name" value="TssE1-like"/>
</dbReference>
<dbReference type="InterPro" id="IPR007048">
    <property type="entry name" value="IraD/Gp25-like"/>
</dbReference>
<dbReference type="NCBIfam" id="TIGR03357">
    <property type="entry name" value="VI_zyme"/>
    <property type="match status" value="1"/>
</dbReference>
<dbReference type="InterPro" id="IPR053176">
    <property type="entry name" value="T6SS_TssE1-like"/>
</dbReference>
<dbReference type="Proteomes" id="UP001595791">
    <property type="component" value="Unassembled WGS sequence"/>
</dbReference>
<evidence type="ECO:0000313" key="2">
    <source>
        <dbReference type="EMBL" id="MFC4161733.1"/>
    </source>
</evidence>
<dbReference type="Pfam" id="PF04965">
    <property type="entry name" value="GPW_gp25"/>
    <property type="match status" value="1"/>
</dbReference>
<dbReference type="PANTHER" id="PTHR38595">
    <property type="entry name" value="CYTOPLASMIC PROTEIN-RELATED"/>
    <property type="match status" value="1"/>
</dbReference>
<organism evidence="2 3">
    <name type="scientific">Chitinimonas lacunae</name>
    <dbReference type="NCBI Taxonomy" id="1963018"/>
    <lineage>
        <taxon>Bacteria</taxon>
        <taxon>Pseudomonadati</taxon>
        <taxon>Pseudomonadota</taxon>
        <taxon>Betaproteobacteria</taxon>
        <taxon>Neisseriales</taxon>
        <taxon>Chitinibacteraceae</taxon>
        <taxon>Chitinimonas</taxon>
    </lineage>
</organism>